<comment type="caution">
    <text evidence="1">The sequence shown here is derived from an EMBL/GenBank/DDBJ whole genome shotgun (WGS) entry which is preliminary data.</text>
</comment>
<sequence>MISLFVGREGCGLDFRSIVNLAPFIFYAAKIPKLVFGSAYF</sequence>
<proteinExistence type="predicted"/>
<protein>
    <submittedName>
        <fullName evidence="1">Uncharacterized protein</fullName>
    </submittedName>
</protein>
<evidence type="ECO:0000313" key="1">
    <source>
        <dbReference type="EMBL" id="EEF13429.1"/>
    </source>
</evidence>
<keyword evidence="2" id="KW-1185">Reference proteome</keyword>
<reference evidence="1 2" key="1">
    <citation type="submission" date="2008-08" db="EMBL/GenBank/DDBJ databases">
        <authorList>
            <person name="Madupu R."/>
            <person name="Durkin A.S."/>
            <person name="Torralba M."/>
            <person name="Methe B."/>
            <person name="Sutton G.G."/>
            <person name="Strausberg R.L."/>
            <person name="Nelson K.E."/>
        </authorList>
    </citation>
    <scope>NUCLEOTIDE SEQUENCE [LARGE SCALE GENOMIC DNA]</scope>
    <source>
        <strain evidence="1 2">RM3267</strain>
    </source>
</reference>
<name>B9D3H9_CAMRE</name>
<accession>B9D3H9</accession>
<dbReference type="EMBL" id="ACFU01000020">
    <property type="protein sequence ID" value="EEF13429.1"/>
    <property type="molecule type" value="Genomic_DNA"/>
</dbReference>
<dbReference type="AlphaFoldDB" id="B9D3H9"/>
<gene>
    <name evidence="1" type="ORF">CAMRE0001_0033</name>
</gene>
<evidence type="ECO:0000313" key="2">
    <source>
        <dbReference type="Proteomes" id="UP000003082"/>
    </source>
</evidence>
<organism evidence="1 2">
    <name type="scientific">Campylobacter rectus RM3267</name>
    <dbReference type="NCBI Taxonomy" id="553218"/>
    <lineage>
        <taxon>Bacteria</taxon>
        <taxon>Pseudomonadati</taxon>
        <taxon>Campylobacterota</taxon>
        <taxon>Epsilonproteobacteria</taxon>
        <taxon>Campylobacterales</taxon>
        <taxon>Campylobacteraceae</taxon>
        <taxon>Campylobacter</taxon>
    </lineage>
</organism>
<dbReference type="STRING" id="553218.CAMRE0001_0033"/>
<dbReference type="Proteomes" id="UP000003082">
    <property type="component" value="Unassembled WGS sequence"/>
</dbReference>